<organism evidence="2 3">
    <name type="scientific">Catellatospora coxensis</name>
    <dbReference type="NCBI Taxonomy" id="310354"/>
    <lineage>
        <taxon>Bacteria</taxon>
        <taxon>Bacillati</taxon>
        <taxon>Actinomycetota</taxon>
        <taxon>Actinomycetes</taxon>
        <taxon>Micromonosporales</taxon>
        <taxon>Micromonosporaceae</taxon>
        <taxon>Catellatospora</taxon>
    </lineage>
</organism>
<keyword evidence="1" id="KW-0812">Transmembrane</keyword>
<evidence type="ECO:0000256" key="1">
    <source>
        <dbReference type="SAM" id="Phobius"/>
    </source>
</evidence>
<feature type="transmembrane region" description="Helical" evidence="1">
    <location>
        <begin position="44"/>
        <end position="64"/>
    </location>
</feature>
<sequence length="107" mass="11736">MPLPTALRRLWWRLLNSSWLVLPFVGLAGPAFLLIGLLARRAWWWAPGIVYTAVVGTGAALIAAADTPGWAPSMVAATWLVSLLHAGFVNLSWLEWRAGDADWRTKG</sequence>
<accession>A0A8J3KYU6</accession>
<keyword evidence="3" id="KW-1185">Reference proteome</keyword>
<feature type="transmembrane region" description="Helical" evidence="1">
    <location>
        <begin position="70"/>
        <end position="94"/>
    </location>
</feature>
<dbReference type="EMBL" id="BONI01000002">
    <property type="protein sequence ID" value="GIG03600.1"/>
    <property type="molecule type" value="Genomic_DNA"/>
</dbReference>
<reference evidence="2 3" key="1">
    <citation type="submission" date="2021-01" db="EMBL/GenBank/DDBJ databases">
        <title>Whole genome shotgun sequence of Catellatospora coxensis NBRC 107359.</title>
        <authorList>
            <person name="Komaki H."/>
            <person name="Tamura T."/>
        </authorList>
    </citation>
    <scope>NUCLEOTIDE SEQUENCE [LARGE SCALE GENOMIC DNA]</scope>
    <source>
        <strain evidence="2 3">NBRC 107359</strain>
    </source>
</reference>
<gene>
    <name evidence="2" type="ORF">Cco03nite_03000</name>
</gene>
<evidence type="ECO:0000313" key="2">
    <source>
        <dbReference type="EMBL" id="GIG03600.1"/>
    </source>
</evidence>
<dbReference type="Proteomes" id="UP000630887">
    <property type="component" value="Unassembled WGS sequence"/>
</dbReference>
<keyword evidence="1" id="KW-1133">Transmembrane helix</keyword>
<name>A0A8J3KYU6_9ACTN</name>
<proteinExistence type="predicted"/>
<comment type="caution">
    <text evidence="2">The sequence shown here is derived from an EMBL/GenBank/DDBJ whole genome shotgun (WGS) entry which is preliminary data.</text>
</comment>
<feature type="transmembrane region" description="Helical" evidence="1">
    <location>
        <begin position="20"/>
        <end position="39"/>
    </location>
</feature>
<keyword evidence="1" id="KW-0472">Membrane</keyword>
<dbReference type="AlphaFoldDB" id="A0A8J3KYU6"/>
<protein>
    <submittedName>
        <fullName evidence="2">Uncharacterized protein</fullName>
    </submittedName>
</protein>
<evidence type="ECO:0000313" key="3">
    <source>
        <dbReference type="Proteomes" id="UP000630887"/>
    </source>
</evidence>